<protein>
    <submittedName>
        <fullName evidence="5">Glycosyltransferase involved in cell wall bisynthesis</fullName>
    </submittedName>
</protein>
<dbReference type="EMBL" id="FNEJ01000010">
    <property type="protein sequence ID" value="SDI80479.1"/>
    <property type="molecule type" value="Genomic_DNA"/>
</dbReference>
<gene>
    <name evidence="5" type="ORF">SAMN04487993_1010107</name>
</gene>
<evidence type="ECO:0000256" key="2">
    <source>
        <dbReference type="ARBA" id="ARBA00022676"/>
    </source>
</evidence>
<dbReference type="Gene3D" id="3.90.550.10">
    <property type="entry name" value="Spore Coat Polysaccharide Biosynthesis Protein SpsA, Chain A"/>
    <property type="match status" value="1"/>
</dbReference>
<dbReference type="STRING" id="555512.SAMN04487993_1010107"/>
<feature type="domain" description="Glycosyltransferase 2-like" evidence="4">
    <location>
        <begin position="9"/>
        <end position="150"/>
    </location>
</feature>
<dbReference type="Pfam" id="PF00535">
    <property type="entry name" value="Glycos_transf_2"/>
    <property type="match status" value="1"/>
</dbReference>
<evidence type="ECO:0000256" key="1">
    <source>
        <dbReference type="ARBA" id="ARBA00006739"/>
    </source>
</evidence>
<proteinExistence type="inferred from homology"/>
<dbReference type="AlphaFoldDB" id="A0A1G8NJP5"/>
<comment type="similarity">
    <text evidence="1">Belongs to the glycosyltransferase 2 family.</text>
</comment>
<evidence type="ECO:0000313" key="5">
    <source>
        <dbReference type="EMBL" id="SDI80479.1"/>
    </source>
</evidence>
<sequence length="307" mass="34591">MMTPKTQITILMATWNGAAHLAAQLESIAAQTHHDWRLWVGDDGSTDDTRDILADFAARVPQEVRLFDGPRRGVAANFLTLLCRQDLPPGPVAFCDQDDIWYPHRLDRALDRLGAAPGVALYCSRTDLGHDPDHPRATSPLWQRPPCFRNALIQTVAGGNTMVLSPEAVALAREAGADPLPAFHDWWFYLLVTGAAGRILYDAQPTLFYRQHEENTLGRNRGFGARYARLGTIWQGRYHHWMTRNIRALQRNQHLLTPENRALLTEFAALRRRKGPRVVAGWQRLGLHRQGRMETLLMAGAAMLGRI</sequence>
<dbReference type="InterPro" id="IPR001173">
    <property type="entry name" value="Glyco_trans_2-like"/>
</dbReference>
<dbReference type="Proteomes" id="UP000199093">
    <property type="component" value="Unassembled WGS sequence"/>
</dbReference>
<evidence type="ECO:0000256" key="3">
    <source>
        <dbReference type="ARBA" id="ARBA00022679"/>
    </source>
</evidence>
<dbReference type="GO" id="GO:0016757">
    <property type="term" value="F:glycosyltransferase activity"/>
    <property type="evidence" value="ECO:0007669"/>
    <property type="project" value="UniProtKB-KW"/>
</dbReference>
<accession>A0A1G8NJP5</accession>
<evidence type="ECO:0000313" key="6">
    <source>
        <dbReference type="Proteomes" id="UP000199093"/>
    </source>
</evidence>
<evidence type="ECO:0000259" key="4">
    <source>
        <dbReference type="Pfam" id="PF00535"/>
    </source>
</evidence>
<keyword evidence="6" id="KW-1185">Reference proteome</keyword>
<dbReference type="InterPro" id="IPR029044">
    <property type="entry name" value="Nucleotide-diphossugar_trans"/>
</dbReference>
<dbReference type="OrthoDB" id="9802649at2"/>
<organism evidence="5 6">
    <name type="scientific">Salipiger marinus</name>
    <dbReference type="NCBI Taxonomy" id="555512"/>
    <lineage>
        <taxon>Bacteria</taxon>
        <taxon>Pseudomonadati</taxon>
        <taxon>Pseudomonadota</taxon>
        <taxon>Alphaproteobacteria</taxon>
        <taxon>Rhodobacterales</taxon>
        <taxon>Roseobacteraceae</taxon>
        <taxon>Salipiger</taxon>
    </lineage>
</organism>
<dbReference type="PANTHER" id="PTHR43685:SF5">
    <property type="entry name" value="GLYCOSYLTRANSFERASE EPSE-RELATED"/>
    <property type="match status" value="1"/>
</dbReference>
<reference evidence="5 6" key="1">
    <citation type="submission" date="2016-10" db="EMBL/GenBank/DDBJ databases">
        <authorList>
            <person name="de Groot N.N."/>
        </authorList>
    </citation>
    <scope>NUCLEOTIDE SEQUENCE [LARGE SCALE GENOMIC DNA]</scope>
    <source>
        <strain evidence="5 6">DSM 26424</strain>
    </source>
</reference>
<keyword evidence="3 5" id="KW-0808">Transferase</keyword>
<keyword evidence="2" id="KW-0328">Glycosyltransferase</keyword>
<dbReference type="PANTHER" id="PTHR43685">
    <property type="entry name" value="GLYCOSYLTRANSFERASE"/>
    <property type="match status" value="1"/>
</dbReference>
<dbReference type="SUPFAM" id="SSF53448">
    <property type="entry name" value="Nucleotide-diphospho-sugar transferases"/>
    <property type="match status" value="1"/>
</dbReference>
<dbReference type="InterPro" id="IPR050834">
    <property type="entry name" value="Glycosyltransf_2"/>
</dbReference>
<name>A0A1G8NJP5_9RHOB</name>